<evidence type="ECO:0000313" key="3">
    <source>
        <dbReference type="Proteomes" id="UP000195913"/>
    </source>
</evidence>
<dbReference type="PANTHER" id="PTHR36113">
    <property type="entry name" value="LYASE, PUTATIVE-RELATED-RELATED"/>
    <property type="match status" value="1"/>
</dbReference>
<name>A0A1R4G6W2_9MICC</name>
<dbReference type="PANTHER" id="PTHR36113:SF6">
    <property type="entry name" value="FOSFOMYCIN RESISTANCE PROTEIN FOSX"/>
    <property type="match status" value="1"/>
</dbReference>
<dbReference type="InterPro" id="IPR029068">
    <property type="entry name" value="Glyas_Bleomycin-R_OHBP_Dase"/>
</dbReference>
<dbReference type="Gene3D" id="3.10.180.10">
    <property type="entry name" value="2,3-Dihydroxybiphenyl 1,2-Dioxygenase, domain 1"/>
    <property type="match status" value="1"/>
</dbReference>
<protein>
    <recommendedName>
        <fullName evidence="1">VOC domain-containing protein</fullName>
    </recommendedName>
</protein>
<dbReference type="Proteomes" id="UP000195913">
    <property type="component" value="Unassembled WGS sequence"/>
</dbReference>
<proteinExistence type="predicted"/>
<dbReference type="PROSITE" id="PS51819">
    <property type="entry name" value="VOC"/>
    <property type="match status" value="1"/>
</dbReference>
<gene>
    <name evidence="2" type="ORF">FM101_08175</name>
</gene>
<accession>A0A1R4G6W2</accession>
<evidence type="ECO:0000313" key="2">
    <source>
        <dbReference type="EMBL" id="SJM63896.1"/>
    </source>
</evidence>
<dbReference type="AlphaFoldDB" id="A0A1R4G6W2"/>
<reference evidence="2 3" key="1">
    <citation type="submission" date="2017-02" db="EMBL/GenBank/DDBJ databases">
        <authorList>
            <person name="Peterson S.W."/>
        </authorList>
    </citation>
    <scope>NUCLEOTIDE SEQUENCE [LARGE SCALE GENOMIC DNA]</scope>
    <source>
        <strain evidence="2 3">B Ar 00.02</strain>
    </source>
</reference>
<dbReference type="SUPFAM" id="SSF54593">
    <property type="entry name" value="Glyoxalase/Bleomycin resistance protein/Dihydroxybiphenyl dioxygenase"/>
    <property type="match status" value="1"/>
</dbReference>
<feature type="domain" description="VOC" evidence="1">
    <location>
        <begin position="1"/>
        <end position="122"/>
    </location>
</feature>
<sequence>MEIWVADLEQATTTLGWIFESLGYVRAEEWSGGASWQGTGEYLVLESSPDVVGTVHERRRPGLNHLAFCAGTPENVEALTRASVERGFTLMFADLHPHAGGPDHYAAYLQNADGFEIELVADGEVSKR</sequence>
<dbReference type="InterPro" id="IPR037523">
    <property type="entry name" value="VOC_core"/>
</dbReference>
<organism evidence="2 3">
    <name type="scientific">Arthrobacter rhombi</name>
    <dbReference type="NCBI Taxonomy" id="71253"/>
    <lineage>
        <taxon>Bacteria</taxon>
        <taxon>Bacillati</taxon>
        <taxon>Actinomycetota</taxon>
        <taxon>Actinomycetes</taxon>
        <taxon>Micrococcales</taxon>
        <taxon>Micrococcaceae</taxon>
        <taxon>Arthrobacter</taxon>
    </lineage>
</organism>
<dbReference type="InterPro" id="IPR051332">
    <property type="entry name" value="Fosfomycin_Res_Enzymes"/>
</dbReference>
<evidence type="ECO:0000259" key="1">
    <source>
        <dbReference type="PROSITE" id="PS51819"/>
    </source>
</evidence>
<dbReference type="Pfam" id="PF13669">
    <property type="entry name" value="Glyoxalase_4"/>
    <property type="match status" value="1"/>
</dbReference>
<dbReference type="EMBL" id="FUHW01000028">
    <property type="protein sequence ID" value="SJM63896.1"/>
    <property type="molecule type" value="Genomic_DNA"/>
</dbReference>
<keyword evidence="3" id="KW-1185">Reference proteome</keyword>